<dbReference type="GO" id="GO:0016811">
    <property type="term" value="F:hydrolase activity, acting on carbon-nitrogen (but not peptide) bonds, in linear amides"/>
    <property type="evidence" value="ECO:0007669"/>
    <property type="project" value="InterPro"/>
</dbReference>
<name>A0A918RUT9_9GAMM</name>
<dbReference type="Gene3D" id="3.60.110.10">
    <property type="entry name" value="Carbon-nitrogen hydrolase"/>
    <property type="match status" value="1"/>
</dbReference>
<dbReference type="CDD" id="cd07572">
    <property type="entry name" value="nit"/>
    <property type="match status" value="1"/>
</dbReference>
<protein>
    <submittedName>
        <fullName evidence="4">Amidohydrolase</fullName>
    </submittedName>
</protein>
<dbReference type="PROSITE" id="PS50263">
    <property type="entry name" value="CN_HYDROLASE"/>
    <property type="match status" value="1"/>
</dbReference>
<dbReference type="Proteomes" id="UP000614811">
    <property type="component" value="Unassembled WGS sequence"/>
</dbReference>
<dbReference type="InterPro" id="IPR045254">
    <property type="entry name" value="Nit1/2_C-N_Hydrolase"/>
</dbReference>
<evidence type="ECO:0000256" key="1">
    <source>
        <dbReference type="ARBA" id="ARBA00010613"/>
    </source>
</evidence>
<evidence type="ECO:0000313" key="5">
    <source>
        <dbReference type="Proteomes" id="UP000614811"/>
    </source>
</evidence>
<comment type="caution">
    <text evidence="4">The sequence shown here is derived from an EMBL/GenBank/DDBJ whole genome shotgun (WGS) entry which is preliminary data.</text>
</comment>
<reference evidence="4" key="1">
    <citation type="journal article" date="2014" name="Int. J. Syst. Evol. Microbiol.">
        <title>Complete genome sequence of Corynebacterium casei LMG S-19264T (=DSM 44701T), isolated from a smear-ripened cheese.</title>
        <authorList>
            <consortium name="US DOE Joint Genome Institute (JGI-PGF)"/>
            <person name="Walter F."/>
            <person name="Albersmeier A."/>
            <person name="Kalinowski J."/>
            <person name="Ruckert C."/>
        </authorList>
    </citation>
    <scope>NUCLEOTIDE SEQUENCE</scope>
    <source>
        <strain evidence="4">KCTC 12711</strain>
    </source>
</reference>
<sequence length="266" mass="29218">MNSGPDVAENLAFITASLRAEPDLDLLLLPENAVQMPATRDHQYVEPATGGEVQRALSRLAADTGTAIVLGALAVLVEPNPKPFARSLLFDQQGRLCHTYDKLHLFDVDTGDSRQHRYRESETYQAGPLTQAQASPKALTIGDLSVQLGLSICYDLRFPEMYRALVQRGAQILCVPAAFTYETGQAHWATLLRARAIENQVYVLAAAQHGIHANGRQTWGHSMIVDPWGEVIVQQNTGQGLVSATLDLTKIESLKASFPVQQHRRL</sequence>
<accession>A0A918RUT9</accession>
<dbReference type="AlphaFoldDB" id="A0A918RUT9"/>
<dbReference type="PANTHER" id="PTHR23088:SF27">
    <property type="entry name" value="DEAMINATED GLUTATHIONE AMIDASE"/>
    <property type="match status" value="1"/>
</dbReference>
<dbReference type="InterPro" id="IPR036526">
    <property type="entry name" value="C-N_Hydrolase_sf"/>
</dbReference>
<organism evidence="4 5">
    <name type="scientific">Arenicella chitinivorans</name>
    <dbReference type="NCBI Taxonomy" id="1329800"/>
    <lineage>
        <taxon>Bacteria</taxon>
        <taxon>Pseudomonadati</taxon>
        <taxon>Pseudomonadota</taxon>
        <taxon>Gammaproteobacteria</taxon>
        <taxon>Arenicellales</taxon>
        <taxon>Arenicellaceae</taxon>
        <taxon>Arenicella</taxon>
    </lineage>
</organism>
<proteinExistence type="inferred from homology"/>
<dbReference type="PROSITE" id="PS01227">
    <property type="entry name" value="UPF0012"/>
    <property type="match status" value="1"/>
</dbReference>
<dbReference type="PANTHER" id="PTHR23088">
    <property type="entry name" value="NITRILASE-RELATED"/>
    <property type="match status" value="1"/>
</dbReference>
<evidence type="ECO:0000313" key="4">
    <source>
        <dbReference type="EMBL" id="GHA11758.1"/>
    </source>
</evidence>
<dbReference type="EMBL" id="BMXA01000003">
    <property type="protein sequence ID" value="GHA11758.1"/>
    <property type="molecule type" value="Genomic_DNA"/>
</dbReference>
<keyword evidence="2" id="KW-0378">Hydrolase</keyword>
<evidence type="ECO:0000256" key="2">
    <source>
        <dbReference type="ARBA" id="ARBA00022801"/>
    </source>
</evidence>
<evidence type="ECO:0000259" key="3">
    <source>
        <dbReference type="PROSITE" id="PS50263"/>
    </source>
</evidence>
<reference evidence="4" key="2">
    <citation type="submission" date="2020-09" db="EMBL/GenBank/DDBJ databases">
        <authorList>
            <person name="Sun Q."/>
            <person name="Kim S."/>
        </authorList>
    </citation>
    <scope>NUCLEOTIDE SEQUENCE</scope>
    <source>
        <strain evidence="4">KCTC 12711</strain>
    </source>
</reference>
<dbReference type="InterPro" id="IPR001110">
    <property type="entry name" value="UPF0012_CS"/>
</dbReference>
<keyword evidence="5" id="KW-1185">Reference proteome</keyword>
<dbReference type="InterPro" id="IPR003010">
    <property type="entry name" value="C-N_Hydrolase"/>
</dbReference>
<feature type="domain" description="CN hydrolase" evidence="3">
    <location>
        <begin position="1"/>
        <end position="248"/>
    </location>
</feature>
<comment type="similarity">
    <text evidence="1">Belongs to the carbon-nitrogen hydrolase superfamily. NIT1/NIT2 family.</text>
</comment>
<gene>
    <name evidence="4" type="ORF">GCM10008090_21920</name>
</gene>
<dbReference type="SUPFAM" id="SSF56317">
    <property type="entry name" value="Carbon-nitrogen hydrolase"/>
    <property type="match status" value="1"/>
</dbReference>
<dbReference type="Pfam" id="PF00795">
    <property type="entry name" value="CN_hydrolase"/>
    <property type="match status" value="1"/>
</dbReference>